<evidence type="ECO:0000256" key="1">
    <source>
        <dbReference type="SAM" id="SignalP"/>
    </source>
</evidence>
<comment type="caution">
    <text evidence="2">The sequence shown here is derived from an EMBL/GenBank/DDBJ whole genome shotgun (WGS) entry which is preliminary data.</text>
</comment>
<keyword evidence="1" id="KW-0732">Signal</keyword>
<dbReference type="Proteomes" id="UP000198287">
    <property type="component" value="Unassembled WGS sequence"/>
</dbReference>
<protein>
    <submittedName>
        <fullName evidence="2">Uncharacterized protein</fullName>
    </submittedName>
</protein>
<gene>
    <name evidence="2" type="ORF">Fcan01_25921</name>
</gene>
<name>A0A226D2I8_FOLCA</name>
<evidence type="ECO:0000313" key="2">
    <source>
        <dbReference type="EMBL" id="OXA39270.1"/>
    </source>
</evidence>
<feature type="chain" id="PRO_5012488713" evidence="1">
    <location>
        <begin position="22"/>
        <end position="410"/>
    </location>
</feature>
<organism evidence="2 3">
    <name type="scientific">Folsomia candida</name>
    <name type="common">Springtail</name>
    <dbReference type="NCBI Taxonomy" id="158441"/>
    <lineage>
        <taxon>Eukaryota</taxon>
        <taxon>Metazoa</taxon>
        <taxon>Ecdysozoa</taxon>
        <taxon>Arthropoda</taxon>
        <taxon>Hexapoda</taxon>
        <taxon>Collembola</taxon>
        <taxon>Entomobryomorpha</taxon>
        <taxon>Isotomoidea</taxon>
        <taxon>Isotomidae</taxon>
        <taxon>Proisotominae</taxon>
        <taxon>Folsomia</taxon>
    </lineage>
</organism>
<keyword evidence="3" id="KW-1185">Reference proteome</keyword>
<dbReference type="AlphaFoldDB" id="A0A226D2I8"/>
<proteinExistence type="predicted"/>
<accession>A0A226D2I8</accession>
<evidence type="ECO:0000313" key="3">
    <source>
        <dbReference type="Proteomes" id="UP000198287"/>
    </source>
</evidence>
<sequence length="410" mass="47031">MLANFSLYFMLFTFLCDKPIAQFTPSNFAPQNSIFNIKVDFGQVNDAVWELAFINNLLDDKFHPKIIHNMSNFGLYDSQQNKSCEFYADPKRTPQPRDLLHNSSRPRMACNFEFLPIIRIGRFDIEGIRARSSLTAISLKPSSLVESLGTFLVPFDTPTWIGIMASVVSLTVVITVPKLEAVRDRFSSALFWTYACLGGQYGGTELPTSTHALLDLKLQIMTTGTGVGEEAHSLAKYMIRHPIEELNYSKKENTMLIQLWRNTMFIPIQNSFKFGVELANSQTFSFNRSTRKLEDTFAILDETPDDKNFISGLRTKREIWVKSFNDVPLFIIMPLMMKRTWLFPILSVGMGRLWQSGLYPRWAMLQEKVLLLPHIASTTKGFEDQVSFVWFLTCRWRFLVSGRGFRSNPS</sequence>
<reference evidence="2 3" key="1">
    <citation type="submission" date="2015-12" db="EMBL/GenBank/DDBJ databases">
        <title>The genome of Folsomia candida.</title>
        <authorList>
            <person name="Faddeeva A."/>
            <person name="Derks M.F."/>
            <person name="Anvar Y."/>
            <person name="Smit S."/>
            <person name="Van Straalen N."/>
            <person name="Roelofs D."/>
        </authorList>
    </citation>
    <scope>NUCLEOTIDE SEQUENCE [LARGE SCALE GENOMIC DNA]</scope>
    <source>
        <strain evidence="2 3">VU population</strain>
        <tissue evidence="2">Whole body</tissue>
    </source>
</reference>
<dbReference type="EMBL" id="LNIX01000039">
    <property type="protein sequence ID" value="OXA39270.1"/>
    <property type="molecule type" value="Genomic_DNA"/>
</dbReference>
<feature type="signal peptide" evidence="1">
    <location>
        <begin position="1"/>
        <end position="21"/>
    </location>
</feature>